<accession>B7UP27</accession>
<protein>
    <submittedName>
        <fullName evidence="1">Uncharacterized protein</fullName>
    </submittedName>
</protein>
<dbReference type="EMBL" id="FM180568">
    <property type="protein sequence ID" value="CAS08648.1"/>
    <property type="molecule type" value="Genomic_DNA"/>
</dbReference>
<organism evidence="1 2">
    <name type="scientific">Escherichia coli O127:H6 (strain E2348/69 / EPEC)</name>
    <dbReference type="NCBI Taxonomy" id="574521"/>
    <lineage>
        <taxon>Bacteria</taxon>
        <taxon>Pseudomonadati</taxon>
        <taxon>Pseudomonadota</taxon>
        <taxon>Gammaproteobacteria</taxon>
        <taxon>Enterobacterales</taxon>
        <taxon>Enterobacteriaceae</taxon>
        <taxon>Escherichia</taxon>
    </lineage>
</organism>
<evidence type="ECO:0000313" key="1">
    <source>
        <dbReference type="EMBL" id="CAS08648.1"/>
    </source>
</evidence>
<keyword evidence="2" id="KW-1185">Reference proteome</keyword>
<evidence type="ECO:0000313" key="2">
    <source>
        <dbReference type="Proteomes" id="UP000008205"/>
    </source>
</evidence>
<dbReference type="AlphaFoldDB" id="B7UP27"/>
<dbReference type="HOGENOM" id="CLU_2449909_0_0_6"/>
<reference evidence="1 2" key="1">
    <citation type="journal article" date="2009" name="J. Bacteriol.">
        <title>Complete genome sequence and comparative genome analysis of enteropathogenic Escherichia coli O127:H6 strain E2348/69.</title>
        <authorList>
            <person name="Iguchi A."/>
            <person name="Thomson N.R."/>
            <person name="Ogura Y."/>
            <person name="Saunders D."/>
            <person name="Ooka T."/>
            <person name="Henderson I.R."/>
            <person name="Harris D."/>
            <person name="Asadulghani M."/>
            <person name="Kurokawa K."/>
            <person name="Dean P."/>
            <person name="Kenny B."/>
            <person name="Quail M.A."/>
            <person name="Thurston S."/>
            <person name="Dougan G."/>
            <person name="Hayashi T."/>
            <person name="Parkhill J."/>
            <person name="Frankel G."/>
        </authorList>
    </citation>
    <scope>NUCLEOTIDE SEQUENCE [LARGE SCALE GENOMIC DNA]</scope>
    <source>
        <strain evidence="2">E2348/69 / EPEC</strain>
    </source>
</reference>
<dbReference type="Proteomes" id="UP000008205">
    <property type="component" value="Chromosome"/>
</dbReference>
<dbReference type="KEGG" id="ecg:E2348C_1100"/>
<name>B7UP27_ECO27</name>
<gene>
    <name evidence="1" type="ordered locus">E2348C_1100</name>
</gene>
<proteinExistence type="predicted"/>
<sequence>MQKRLTPALLSKICIIFLCKFSKKSSKRVTFYQQSEFSYSLRSKLPLGPPMAVECQERTLVTSRCINQRGADLQTKKAPDGVYLNTSMK</sequence>